<dbReference type="Proteomes" id="UP001302126">
    <property type="component" value="Unassembled WGS sequence"/>
</dbReference>
<dbReference type="AlphaFoldDB" id="A0AAN6WKX5"/>
<reference evidence="2" key="2">
    <citation type="submission" date="2023-05" db="EMBL/GenBank/DDBJ databases">
        <authorList>
            <consortium name="Lawrence Berkeley National Laboratory"/>
            <person name="Steindorff A."/>
            <person name="Hensen N."/>
            <person name="Bonometti L."/>
            <person name="Westerberg I."/>
            <person name="Brannstrom I.O."/>
            <person name="Guillou S."/>
            <person name="Cros-Aarteil S."/>
            <person name="Calhoun S."/>
            <person name="Haridas S."/>
            <person name="Kuo A."/>
            <person name="Mondo S."/>
            <person name="Pangilinan J."/>
            <person name="Riley R."/>
            <person name="Labutti K."/>
            <person name="Andreopoulos B."/>
            <person name="Lipzen A."/>
            <person name="Chen C."/>
            <person name="Yanf M."/>
            <person name="Daum C."/>
            <person name="Ng V."/>
            <person name="Clum A."/>
            <person name="Ohm R."/>
            <person name="Martin F."/>
            <person name="Silar P."/>
            <person name="Natvig D."/>
            <person name="Lalanne C."/>
            <person name="Gautier V."/>
            <person name="Ament-Velasquez S.L."/>
            <person name="Kruys A."/>
            <person name="Hutchinson M.I."/>
            <person name="Powell A.J."/>
            <person name="Barry K."/>
            <person name="Miller A.N."/>
            <person name="Grigoriev I.V."/>
            <person name="Debuchy R."/>
            <person name="Gladieux P."/>
            <person name="Thoren M.H."/>
            <person name="Johannesson H."/>
        </authorList>
    </citation>
    <scope>NUCLEOTIDE SEQUENCE</scope>
    <source>
        <strain evidence="2">PSN309</strain>
    </source>
</reference>
<protein>
    <submittedName>
        <fullName evidence="2">Uncharacterized protein</fullName>
    </submittedName>
</protein>
<reference evidence="2" key="1">
    <citation type="journal article" date="2023" name="Mol. Phylogenet. Evol.">
        <title>Genome-scale phylogeny and comparative genomics of the fungal order Sordariales.</title>
        <authorList>
            <person name="Hensen N."/>
            <person name="Bonometti L."/>
            <person name="Westerberg I."/>
            <person name="Brannstrom I.O."/>
            <person name="Guillou S."/>
            <person name="Cros-Aarteil S."/>
            <person name="Calhoun S."/>
            <person name="Haridas S."/>
            <person name="Kuo A."/>
            <person name="Mondo S."/>
            <person name="Pangilinan J."/>
            <person name="Riley R."/>
            <person name="LaButti K."/>
            <person name="Andreopoulos B."/>
            <person name="Lipzen A."/>
            <person name="Chen C."/>
            <person name="Yan M."/>
            <person name="Daum C."/>
            <person name="Ng V."/>
            <person name="Clum A."/>
            <person name="Steindorff A."/>
            <person name="Ohm R.A."/>
            <person name="Martin F."/>
            <person name="Silar P."/>
            <person name="Natvig D.O."/>
            <person name="Lalanne C."/>
            <person name="Gautier V."/>
            <person name="Ament-Velasquez S.L."/>
            <person name="Kruys A."/>
            <person name="Hutchinson M.I."/>
            <person name="Powell A.J."/>
            <person name="Barry K."/>
            <person name="Miller A.N."/>
            <person name="Grigoriev I.V."/>
            <person name="Debuchy R."/>
            <person name="Gladieux P."/>
            <person name="Hiltunen Thoren M."/>
            <person name="Johannesson H."/>
        </authorList>
    </citation>
    <scope>NUCLEOTIDE SEQUENCE</scope>
    <source>
        <strain evidence="2">PSN309</strain>
    </source>
</reference>
<evidence type="ECO:0000256" key="1">
    <source>
        <dbReference type="SAM" id="SignalP"/>
    </source>
</evidence>
<dbReference type="EMBL" id="MU864514">
    <property type="protein sequence ID" value="KAK4183934.1"/>
    <property type="molecule type" value="Genomic_DNA"/>
</dbReference>
<gene>
    <name evidence="2" type="ORF">QBC35DRAFT_466883</name>
</gene>
<organism evidence="2 3">
    <name type="scientific">Podospora australis</name>
    <dbReference type="NCBI Taxonomy" id="1536484"/>
    <lineage>
        <taxon>Eukaryota</taxon>
        <taxon>Fungi</taxon>
        <taxon>Dikarya</taxon>
        <taxon>Ascomycota</taxon>
        <taxon>Pezizomycotina</taxon>
        <taxon>Sordariomycetes</taxon>
        <taxon>Sordariomycetidae</taxon>
        <taxon>Sordariales</taxon>
        <taxon>Podosporaceae</taxon>
        <taxon>Podospora</taxon>
    </lineage>
</organism>
<keyword evidence="1" id="KW-0732">Signal</keyword>
<evidence type="ECO:0000313" key="3">
    <source>
        <dbReference type="Proteomes" id="UP001302126"/>
    </source>
</evidence>
<sequence length="246" mass="25698">MFRQSIILNGCFLASLLPSTLAQAASSTFSLYVLETKPCDEPLPTIRASVISYNSADSLATLLLNCERGRGTFHPCSVMHDATVTVGPRMMAFNVEEPRTTESGTISVKDNTTTISFSEHYMTASASCSFSSSRTDAFDDCTGYVTPHLTHWTIVVLPETWTAIYEQYVGSTRNLAWGFGGHVPVTITGGVENLPVASTTTALTTTSSSGGGAAAAGLPRVTGYVQVGYAAAAAAMGAGVGLAGVM</sequence>
<feature type="chain" id="PRO_5043054728" evidence="1">
    <location>
        <begin position="23"/>
        <end position="246"/>
    </location>
</feature>
<proteinExistence type="predicted"/>
<accession>A0AAN6WKX5</accession>
<evidence type="ECO:0000313" key="2">
    <source>
        <dbReference type="EMBL" id="KAK4183934.1"/>
    </source>
</evidence>
<comment type="caution">
    <text evidence="2">The sequence shown here is derived from an EMBL/GenBank/DDBJ whole genome shotgun (WGS) entry which is preliminary data.</text>
</comment>
<name>A0AAN6WKX5_9PEZI</name>
<feature type="signal peptide" evidence="1">
    <location>
        <begin position="1"/>
        <end position="22"/>
    </location>
</feature>
<keyword evidence="3" id="KW-1185">Reference proteome</keyword>